<feature type="region of interest" description="Disordered" evidence="7">
    <location>
        <begin position="199"/>
        <end position="230"/>
    </location>
</feature>
<feature type="region of interest" description="Disordered" evidence="7">
    <location>
        <begin position="121"/>
        <end position="153"/>
    </location>
</feature>
<evidence type="ECO:0000256" key="1">
    <source>
        <dbReference type="ARBA" id="ARBA00022723"/>
    </source>
</evidence>
<dbReference type="CDD" id="cd00067">
    <property type="entry name" value="GAL4"/>
    <property type="match status" value="1"/>
</dbReference>
<sequence>MTSVSSSWRSRTPTTDQPEAQSGTTEHRRARVRTAKACRLCNEKRVKCDASERGIPCTRCEQRGEPGCTLIQSRRGIYVRKPRRQQVRTRSESNDALGETRDCSVPQELNARVSAPLREPLHAQSSPAQGSLLPQQDTPSRTTDASSDSRHRDASWSAVFENLLQRREQRGPVVDKGSIAYIGEGFPLGIILDSSRSGAGRPLLHHPGPDATPDADTSSPDTAHPPGIPPEDLSFLEAKQAFTAPSNVTLDALITVFFERFFPFYPVVNPQELLVQHKARKIPWILLHSICFVSATYCPLRILHRAGFDNRKEARFTFYSKAKALFNIGYESSKIVTLQVSILLSFWGGSPNNYWNFYTWISIGVTISETIGCHRSMVGLNITPQDRSLLKRLWWTLLVRDAACASMHGRPFRINLDHCDVDELTAEDLEFEATSFLGSLSPDDAQLLGLYHIQAAKLALLLRQIVKTRFYPRSQDATSPSMLHELLVLWRNELPSSLQWADNDNMHTNIFRTTLCILYNHNIILSQIKPEPAVDSSNALSPSSWLGDEVTSLSAQQIASMACSMVTTSEDLVPPHELFQGLFIACVVFFVQTQSSTSDCEFGQVCSWITHIFEKALARPVHEVTPATGTSASSGNPTINSHAGSNNYNIHGPSGLFLDGFEGWPDHLFLGDLFEPSMNPAAFAPSSSEYAPGFPTQFHTETLP</sequence>
<dbReference type="InterPro" id="IPR001138">
    <property type="entry name" value="Zn2Cys6_DnaBD"/>
</dbReference>
<dbReference type="InterPro" id="IPR036864">
    <property type="entry name" value="Zn2-C6_fun-type_DNA-bd_sf"/>
</dbReference>
<gene>
    <name evidence="9" type="ORF">ST47_g8343</name>
</gene>
<dbReference type="GO" id="GO:0006351">
    <property type="term" value="P:DNA-templated transcription"/>
    <property type="evidence" value="ECO:0007669"/>
    <property type="project" value="InterPro"/>
</dbReference>
<keyword evidence="6" id="KW-0539">Nucleus</keyword>
<feature type="compositionally biased region" description="Polar residues" evidence="7">
    <location>
        <begin position="1"/>
        <end position="24"/>
    </location>
</feature>
<dbReference type="InterPro" id="IPR052073">
    <property type="entry name" value="Amide_Lactam_Regulators"/>
</dbReference>
<keyword evidence="3" id="KW-0805">Transcription regulation</keyword>
<comment type="caution">
    <text evidence="9">The sequence shown here is derived from an EMBL/GenBank/DDBJ whole genome shotgun (WGS) entry which is preliminary data.</text>
</comment>
<dbReference type="SMART" id="SM00066">
    <property type="entry name" value="GAL4"/>
    <property type="match status" value="1"/>
</dbReference>
<dbReference type="SMART" id="SM00906">
    <property type="entry name" value="Fungal_trans"/>
    <property type="match status" value="1"/>
</dbReference>
<evidence type="ECO:0000256" key="5">
    <source>
        <dbReference type="ARBA" id="ARBA00023163"/>
    </source>
</evidence>
<keyword evidence="1" id="KW-0479">Metal-binding</keyword>
<evidence type="ECO:0000256" key="3">
    <source>
        <dbReference type="ARBA" id="ARBA00023015"/>
    </source>
</evidence>
<dbReference type="InterPro" id="IPR007219">
    <property type="entry name" value="XnlR_reg_dom"/>
</dbReference>
<protein>
    <submittedName>
        <fullName evidence="9">DNA binding</fullName>
    </submittedName>
</protein>
<dbReference type="CDD" id="cd12148">
    <property type="entry name" value="fungal_TF_MHR"/>
    <property type="match status" value="1"/>
</dbReference>
<accession>A0A162Z8T3</accession>
<evidence type="ECO:0000256" key="4">
    <source>
        <dbReference type="ARBA" id="ARBA00023125"/>
    </source>
</evidence>
<dbReference type="AlphaFoldDB" id="A0A162Z8T3"/>
<feature type="compositionally biased region" description="Basic and acidic residues" evidence="7">
    <location>
        <begin position="89"/>
        <end position="102"/>
    </location>
</feature>
<reference evidence="9 10" key="1">
    <citation type="journal article" date="2016" name="Sci. Rep.">
        <title>Draft genome sequencing and secretome analysis of fungal phytopathogen Ascochyta rabiei provides insight into the necrotrophic effector repertoire.</title>
        <authorList>
            <person name="Verma S."/>
            <person name="Gazara R.K."/>
            <person name="Nizam S."/>
            <person name="Parween S."/>
            <person name="Chattopadhyay D."/>
            <person name="Verma P.K."/>
        </authorList>
    </citation>
    <scope>NUCLEOTIDE SEQUENCE [LARGE SCALE GENOMIC DNA]</scope>
    <source>
        <strain evidence="9 10">ArDII</strain>
    </source>
</reference>
<proteinExistence type="predicted"/>
<feature type="domain" description="Zn(2)-C6 fungal-type" evidence="8">
    <location>
        <begin position="37"/>
        <end position="70"/>
    </location>
</feature>
<dbReference type="GO" id="GO:0008270">
    <property type="term" value="F:zinc ion binding"/>
    <property type="evidence" value="ECO:0007669"/>
    <property type="project" value="InterPro"/>
</dbReference>
<evidence type="ECO:0000313" key="10">
    <source>
        <dbReference type="Proteomes" id="UP000076837"/>
    </source>
</evidence>
<evidence type="ECO:0000259" key="8">
    <source>
        <dbReference type="PROSITE" id="PS50048"/>
    </source>
</evidence>
<evidence type="ECO:0000256" key="2">
    <source>
        <dbReference type="ARBA" id="ARBA00022833"/>
    </source>
</evidence>
<organism evidence="9 10">
    <name type="scientific">Didymella rabiei</name>
    <name type="common">Chickpea ascochyta blight fungus</name>
    <name type="synonym">Mycosphaerella rabiei</name>
    <dbReference type="NCBI Taxonomy" id="5454"/>
    <lineage>
        <taxon>Eukaryota</taxon>
        <taxon>Fungi</taxon>
        <taxon>Dikarya</taxon>
        <taxon>Ascomycota</taxon>
        <taxon>Pezizomycotina</taxon>
        <taxon>Dothideomycetes</taxon>
        <taxon>Pleosporomycetidae</taxon>
        <taxon>Pleosporales</taxon>
        <taxon>Pleosporineae</taxon>
        <taxon>Didymellaceae</taxon>
        <taxon>Ascochyta</taxon>
    </lineage>
</organism>
<evidence type="ECO:0000313" key="9">
    <source>
        <dbReference type="EMBL" id="KZM20466.1"/>
    </source>
</evidence>
<evidence type="ECO:0000256" key="6">
    <source>
        <dbReference type="ARBA" id="ARBA00023242"/>
    </source>
</evidence>
<dbReference type="PANTHER" id="PTHR47171:SF1">
    <property type="entry name" value="ZN(II)2CYS6 TRANSCRIPTION FACTOR (EUROFUNG)"/>
    <property type="match status" value="1"/>
</dbReference>
<name>A0A162Z8T3_DIDRA</name>
<feature type="region of interest" description="Disordered" evidence="7">
    <location>
        <begin position="1"/>
        <end position="32"/>
    </location>
</feature>
<keyword evidence="4" id="KW-0238">DNA-binding</keyword>
<keyword evidence="2" id="KW-0862">Zinc</keyword>
<dbReference type="Proteomes" id="UP000076837">
    <property type="component" value="Unassembled WGS sequence"/>
</dbReference>
<dbReference type="Pfam" id="PF04082">
    <property type="entry name" value="Fungal_trans"/>
    <property type="match status" value="1"/>
</dbReference>
<dbReference type="SUPFAM" id="SSF57701">
    <property type="entry name" value="Zn2/Cys6 DNA-binding domain"/>
    <property type="match status" value="1"/>
</dbReference>
<dbReference type="GO" id="GO:0000981">
    <property type="term" value="F:DNA-binding transcription factor activity, RNA polymerase II-specific"/>
    <property type="evidence" value="ECO:0007669"/>
    <property type="project" value="InterPro"/>
</dbReference>
<dbReference type="PANTHER" id="PTHR47171">
    <property type="entry name" value="FARA-RELATED"/>
    <property type="match status" value="1"/>
</dbReference>
<keyword evidence="5" id="KW-0804">Transcription</keyword>
<feature type="compositionally biased region" description="Polar residues" evidence="7">
    <location>
        <begin position="123"/>
        <end position="137"/>
    </location>
</feature>
<dbReference type="PROSITE" id="PS50048">
    <property type="entry name" value="ZN2_CY6_FUNGAL_2"/>
    <property type="match status" value="1"/>
</dbReference>
<dbReference type="GO" id="GO:0003677">
    <property type="term" value="F:DNA binding"/>
    <property type="evidence" value="ECO:0007669"/>
    <property type="project" value="UniProtKB-KW"/>
</dbReference>
<evidence type="ECO:0000256" key="7">
    <source>
        <dbReference type="SAM" id="MobiDB-lite"/>
    </source>
</evidence>
<feature type="region of interest" description="Disordered" evidence="7">
    <location>
        <begin position="81"/>
        <end position="107"/>
    </location>
</feature>
<dbReference type="EMBL" id="JYNV01000279">
    <property type="protein sequence ID" value="KZM20466.1"/>
    <property type="molecule type" value="Genomic_DNA"/>
</dbReference>
<keyword evidence="10" id="KW-1185">Reference proteome</keyword>